<dbReference type="PANTHER" id="PTHR23138:SF141">
    <property type="entry name" value="NUCLEAR PORE COMPLEX PROTEIN NUP50"/>
    <property type="match status" value="1"/>
</dbReference>
<dbReference type="EMBL" id="LIAE01010653">
    <property type="protein sequence ID" value="PAV57191.1"/>
    <property type="molecule type" value="Genomic_DNA"/>
</dbReference>
<dbReference type="GO" id="GO:0006606">
    <property type="term" value="P:protein import into nucleus"/>
    <property type="evidence" value="ECO:0007669"/>
    <property type="project" value="TreeGrafter"/>
</dbReference>
<feature type="compositionally biased region" description="Polar residues" evidence="1">
    <location>
        <begin position="123"/>
        <end position="144"/>
    </location>
</feature>
<dbReference type="Pfam" id="PF00638">
    <property type="entry name" value="Ran_BP1"/>
    <property type="match status" value="1"/>
</dbReference>
<dbReference type="InterPro" id="IPR011993">
    <property type="entry name" value="PH-like_dom_sf"/>
</dbReference>
<accession>A0A2A2J680</accession>
<evidence type="ECO:0000256" key="1">
    <source>
        <dbReference type="SAM" id="MobiDB-lite"/>
    </source>
</evidence>
<feature type="compositionally biased region" description="Polar residues" evidence="1">
    <location>
        <begin position="308"/>
        <end position="334"/>
    </location>
</feature>
<dbReference type="InterPro" id="IPR045255">
    <property type="entry name" value="RanBP1-like"/>
</dbReference>
<dbReference type="PANTHER" id="PTHR23138">
    <property type="entry name" value="RAN BINDING PROTEIN"/>
    <property type="match status" value="1"/>
</dbReference>
<feature type="region of interest" description="Disordered" evidence="1">
    <location>
        <begin position="457"/>
        <end position="483"/>
    </location>
</feature>
<sequence>MSSPSKKIVHMDAASDLKLRDMQYKDKMSLLNKNFLQVVQAYVDDCSHYDLTPTVKSYVEHAENLVEMYLKKKKKQEGPVISKDLENREREGRERGDRQRNEMQTPSPGRTIIKAKRRLDVDSQPSNNPIKSSTPSVFSQPASRPSFGNVSVIETSTAKARVSFGSIADKTITEYAPKPAAAPVLNETSASSSAQPAGGAGRKRAIRGGGVLGDSESVIFKGGNGSQESSYSGPTIPPTKVDLPKPTPGFWKNQAADAPPGGFSFGKRPEEMGVKTFDTSAPFTFGANKQTEEKKTDEAEKSADKAKSPTSSPPFQSLPSVSVQLAQDNHSNGNKKNEGPFVFGQKKDDEPSAKKLAPVFPSFGSTFGASSPNSAESNKSTLSVPLFGASKPAEGASSTKAPTFPAFGSSAPTTTKPAENKPFGGSIFGSSVTPSLLKSGTPAFSATLPTPAAGGFSFGKLPASSTEGANGEKNDEEKDDEEYVPPKVETVENAEPDAVLSAKCSVFKFVDNGYSKRGIGRLYVKEVRDKNQKSVLIRAATAIGTVWLNAYITDAMKMTKADEKGEKMRLVCPTGSSELTTLLLRFASSKQTEEVMHTVDELRKEK</sequence>
<feature type="region of interest" description="Disordered" evidence="1">
    <location>
        <begin position="76"/>
        <end position="144"/>
    </location>
</feature>
<dbReference type="Proteomes" id="UP000218231">
    <property type="component" value="Unassembled WGS sequence"/>
</dbReference>
<dbReference type="STRING" id="2018661.A0A2A2J680"/>
<dbReference type="Gene3D" id="2.30.29.30">
    <property type="entry name" value="Pleckstrin-homology domain (PH domain)/Phosphotyrosine-binding domain (PTB)"/>
    <property type="match status" value="1"/>
</dbReference>
<protein>
    <recommendedName>
        <fullName evidence="2">RanBD1 domain-containing protein</fullName>
    </recommendedName>
</protein>
<feature type="domain" description="RanBD1" evidence="2">
    <location>
        <begin position="491"/>
        <end position="604"/>
    </location>
</feature>
<evidence type="ECO:0000313" key="4">
    <source>
        <dbReference type="Proteomes" id="UP000218231"/>
    </source>
</evidence>
<feature type="compositionally biased region" description="Basic and acidic residues" evidence="1">
    <location>
        <begin position="290"/>
        <end position="307"/>
    </location>
</feature>
<dbReference type="InterPro" id="IPR000156">
    <property type="entry name" value="Ran_bind_dom"/>
</dbReference>
<dbReference type="SUPFAM" id="SSF50729">
    <property type="entry name" value="PH domain-like"/>
    <property type="match status" value="1"/>
</dbReference>
<evidence type="ECO:0000313" key="3">
    <source>
        <dbReference type="EMBL" id="PAV57191.1"/>
    </source>
</evidence>
<dbReference type="AlphaFoldDB" id="A0A2A2J680"/>
<comment type="caution">
    <text evidence="3">The sequence shown here is derived from an EMBL/GenBank/DDBJ whole genome shotgun (WGS) entry which is preliminary data.</text>
</comment>
<name>A0A2A2J680_9BILA</name>
<dbReference type="OrthoDB" id="10062131at2759"/>
<keyword evidence="4" id="KW-1185">Reference proteome</keyword>
<feature type="compositionally biased region" description="Basic and acidic residues" evidence="1">
    <location>
        <begin position="83"/>
        <end position="101"/>
    </location>
</feature>
<proteinExistence type="predicted"/>
<reference evidence="3 4" key="1">
    <citation type="journal article" date="2017" name="Curr. Biol.">
        <title>Genome architecture and evolution of a unichromosomal asexual nematode.</title>
        <authorList>
            <person name="Fradin H."/>
            <person name="Zegar C."/>
            <person name="Gutwein M."/>
            <person name="Lucas J."/>
            <person name="Kovtun M."/>
            <person name="Corcoran D."/>
            <person name="Baugh L.R."/>
            <person name="Kiontke K."/>
            <person name="Gunsalus K."/>
            <person name="Fitch D.H."/>
            <person name="Piano F."/>
        </authorList>
    </citation>
    <scope>NUCLEOTIDE SEQUENCE [LARGE SCALE GENOMIC DNA]</scope>
    <source>
        <strain evidence="3">PF1309</strain>
    </source>
</reference>
<organism evidence="3 4">
    <name type="scientific">Diploscapter pachys</name>
    <dbReference type="NCBI Taxonomy" id="2018661"/>
    <lineage>
        <taxon>Eukaryota</taxon>
        <taxon>Metazoa</taxon>
        <taxon>Ecdysozoa</taxon>
        <taxon>Nematoda</taxon>
        <taxon>Chromadorea</taxon>
        <taxon>Rhabditida</taxon>
        <taxon>Rhabditina</taxon>
        <taxon>Rhabditomorpha</taxon>
        <taxon>Rhabditoidea</taxon>
        <taxon>Rhabditidae</taxon>
        <taxon>Diploscapter</taxon>
    </lineage>
</organism>
<feature type="compositionally biased region" description="Polar residues" evidence="1">
    <location>
        <begin position="363"/>
        <end position="383"/>
    </location>
</feature>
<feature type="region of interest" description="Disordered" evidence="1">
    <location>
        <begin position="184"/>
        <end position="425"/>
    </location>
</feature>
<gene>
    <name evidence="3" type="ORF">WR25_20708</name>
</gene>
<evidence type="ECO:0000259" key="2">
    <source>
        <dbReference type="Pfam" id="PF00638"/>
    </source>
</evidence>
<dbReference type="CDD" id="cd13170">
    <property type="entry name" value="RanBD_NUP50"/>
    <property type="match status" value="1"/>
</dbReference>